<dbReference type="Pfam" id="PF00067">
    <property type="entry name" value="p450"/>
    <property type="match status" value="1"/>
</dbReference>
<dbReference type="PRINTS" id="PR00385">
    <property type="entry name" value="P450"/>
</dbReference>
<dbReference type="GO" id="GO:0005506">
    <property type="term" value="F:iron ion binding"/>
    <property type="evidence" value="ECO:0007669"/>
    <property type="project" value="InterPro"/>
</dbReference>
<evidence type="ECO:0008006" key="12">
    <source>
        <dbReference type="Google" id="ProtNLM"/>
    </source>
</evidence>
<organism evidence="10 11">
    <name type="scientific">Linum trigynum</name>
    <dbReference type="NCBI Taxonomy" id="586398"/>
    <lineage>
        <taxon>Eukaryota</taxon>
        <taxon>Viridiplantae</taxon>
        <taxon>Streptophyta</taxon>
        <taxon>Embryophyta</taxon>
        <taxon>Tracheophyta</taxon>
        <taxon>Spermatophyta</taxon>
        <taxon>Magnoliopsida</taxon>
        <taxon>eudicotyledons</taxon>
        <taxon>Gunneridae</taxon>
        <taxon>Pentapetalae</taxon>
        <taxon>rosids</taxon>
        <taxon>fabids</taxon>
        <taxon>Malpighiales</taxon>
        <taxon>Linaceae</taxon>
        <taxon>Linum</taxon>
    </lineage>
</organism>
<keyword evidence="4 8" id="KW-0560">Oxidoreductase</keyword>
<evidence type="ECO:0000256" key="6">
    <source>
        <dbReference type="ARBA" id="ARBA00023033"/>
    </source>
</evidence>
<keyword evidence="9" id="KW-0472">Membrane</keyword>
<keyword evidence="9" id="KW-1133">Transmembrane helix</keyword>
<reference evidence="10 11" key="1">
    <citation type="submission" date="2024-04" db="EMBL/GenBank/DDBJ databases">
        <authorList>
            <person name="Fracassetti M."/>
        </authorList>
    </citation>
    <scope>NUCLEOTIDE SEQUENCE [LARGE SCALE GENOMIC DNA]</scope>
</reference>
<accession>A0AAV2GJI7</accession>
<evidence type="ECO:0000256" key="4">
    <source>
        <dbReference type="ARBA" id="ARBA00023002"/>
    </source>
</evidence>
<dbReference type="PANTHER" id="PTHR47947">
    <property type="entry name" value="CYTOCHROME P450 82C3-RELATED"/>
    <property type="match status" value="1"/>
</dbReference>
<proteinExistence type="inferred from homology"/>
<evidence type="ECO:0000256" key="5">
    <source>
        <dbReference type="ARBA" id="ARBA00023004"/>
    </source>
</evidence>
<dbReference type="InterPro" id="IPR050651">
    <property type="entry name" value="Plant_Cytochrome_P450_Monoox"/>
</dbReference>
<feature type="binding site" description="axial binding residue" evidence="7">
    <location>
        <position position="493"/>
    </location>
    <ligand>
        <name>heme</name>
        <dbReference type="ChEBI" id="CHEBI:30413"/>
    </ligand>
    <ligandPart>
        <name>Fe</name>
        <dbReference type="ChEBI" id="CHEBI:18248"/>
    </ligandPart>
</feature>
<dbReference type="FunFam" id="1.10.630.10:FF:000026">
    <property type="entry name" value="Cytochrome P450 82C4"/>
    <property type="match status" value="1"/>
</dbReference>
<keyword evidence="3 7" id="KW-0479">Metal-binding</keyword>
<dbReference type="PANTHER" id="PTHR47947:SF39">
    <property type="entry name" value="CYTOCHROME P450"/>
    <property type="match status" value="1"/>
</dbReference>
<keyword evidence="9" id="KW-0812">Transmembrane</keyword>
<evidence type="ECO:0000256" key="7">
    <source>
        <dbReference type="PIRSR" id="PIRSR602401-1"/>
    </source>
</evidence>
<dbReference type="SUPFAM" id="SSF48264">
    <property type="entry name" value="Cytochrome P450"/>
    <property type="match status" value="1"/>
</dbReference>
<dbReference type="InterPro" id="IPR017972">
    <property type="entry name" value="Cyt_P450_CS"/>
</dbReference>
<evidence type="ECO:0000256" key="8">
    <source>
        <dbReference type="RuleBase" id="RU000461"/>
    </source>
</evidence>
<dbReference type="AlphaFoldDB" id="A0AAV2GJI7"/>
<dbReference type="EMBL" id="OZ034822">
    <property type="protein sequence ID" value="CAL1410916.1"/>
    <property type="molecule type" value="Genomic_DNA"/>
</dbReference>
<evidence type="ECO:0000256" key="9">
    <source>
        <dbReference type="SAM" id="Phobius"/>
    </source>
</evidence>
<keyword evidence="6 8" id="KW-0503">Monooxygenase</keyword>
<dbReference type="InterPro" id="IPR002401">
    <property type="entry name" value="Cyt_P450_E_grp-I"/>
</dbReference>
<dbReference type="Proteomes" id="UP001497516">
    <property type="component" value="Chromosome 9"/>
</dbReference>
<evidence type="ECO:0000313" key="11">
    <source>
        <dbReference type="Proteomes" id="UP001497516"/>
    </source>
</evidence>
<dbReference type="GO" id="GO:0004497">
    <property type="term" value="F:monooxygenase activity"/>
    <property type="evidence" value="ECO:0007669"/>
    <property type="project" value="UniProtKB-KW"/>
</dbReference>
<evidence type="ECO:0000313" key="10">
    <source>
        <dbReference type="EMBL" id="CAL1410916.1"/>
    </source>
</evidence>
<keyword evidence="5 7" id="KW-0408">Iron</keyword>
<evidence type="ECO:0000256" key="1">
    <source>
        <dbReference type="ARBA" id="ARBA00010617"/>
    </source>
</evidence>
<comment type="similarity">
    <text evidence="1 8">Belongs to the cytochrome P450 family.</text>
</comment>
<dbReference type="GO" id="GO:0020037">
    <property type="term" value="F:heme binding"/>
    <property type="evidence" value="ECO:0007669"/>
    <property type="project" value="InterPro"/>
</dbReference>
<name>A0AAV2GJI7_9ROSI</name>
<evidence type="ECO:0000256" key="2">
    <source>
        <dbReference type="ARBA" id="ARBA00022617"/>
    </source>
</evidence>
<dbReference type="Gene3D" id="1.10.630.10">
    <property type="entry name" value="Cytochrome P450"/>
    <property type="match status" value="1"/>
</dbReference>
<protein>
    <recommendedName>
        <fullName evidence="12">Cytochrome P450</fullName>
    </recommendedName>
</protein>
<dbReference type="InterPro" id="IPR036396">
    <property type="entry name" value="Cyt_P450_sf"/>
</dbReference>
<comment type="cofactor">
    <cofactor evidence="7">
        <name>heme</name>
        <dbReference type="ChEBI" id="CHEBI:30413"/>
    </cofactor>
</comment>
<dbReference type="InterPro" id="IPR001128">
    <property type="entry name" value="Cyt_P450"/>
</dbReference>
<sequence length="556" mass="61389">MDLAPSLNTIAALAFAILALALALYHSHRRTTKLPPPPPMAGGRRPIIGHLGLFTAHNSLPHVTLGALADEHGPIFTIQLGIHRAVVVSSWELAKELYSDHDLIISTRPNLTATRLLGYDMVMFGFAPHGGYWREMRKLVILELLSHRKIELLRDVRASEVARLVNEINGLWKEKNSGRVKLSTEGTIAPLNFQKFLVSPPKKGEDGAVEIELKRLFGDMTLNVIMRMVVGKRLFGRGGGGVEEEEEEEARRCSEAIRGLFHYLGMFVMRDALPFLGWMDVGGHEKAMKRIAEELDGFLDGWLEEHRRKRGAAGDDGEGEQDFMGVMLAVLDGAKFEGHDPDVINKSACLNLIAGGTDTTTVTLTWAISLLLNNSDVLLKAYQELDKQVGKQRPVNESDIPNLTYLQAIVKETLRLYPAAPLSGPREFTSDCVVGGGYHIPKGTQLITNIWKIQTDPRAWTEPLEFRPERFLGRTGGGLGFEYMPFGSGRRSCPGMAFGIHMVNSVLASFLHAFEIRRVGDDAVVDMTESPGLTNMKATPLEVLVSPRLPLEVYGG</sequence>
<gene>
    <name evidence="10" type="ORF">LTRI10_LOCUS50301</name>
</gene>
<keyword evidence="11" id="KW-1185">Reference proteome</keyword>
<dbReference type="PROSITE" id="PS00086">
    <property type="entry name" value="CYTOCHROME_P450"/>
    <property type="match status" value="1"/>
</dbReference>
<feature type="transmembrane region" description="Helical" evidence="9">
    <location>
        <begin position="6"/>
        <end position="25"/>
    </location>
</feature>
<keyword evidence="2 7" id="KW-0349">Heme</keyword>
<dbReference type="PRINTS" id="PR00463">
    <property type="entry name" value="EP450I"/>
</dbReference>
<dbReference type="GO" id="GO:0016705">
    <property type="term" value="F:oxidoreductase activity, acting on paired donors, with incorporation or reduction of molecular oxygen"/>
    <property type="evidence" value="ECO:0007669"/>
    <property type="project" value="InterPro"/>
</dbReference>
<evidence type="ECO:0000256" key="3">
    <source>
        <dbReference type="ARBA" id="ARBA00022723"/>
    </source>
</evidence>